<protein>
    <submittedName>
        <fullName evidence="1">Uncharacterized protein</fullName>
    </submittedName>
</protein>
<proteinExistence type="predicted"/>
<organism evidence="1 2">
    <name type="scientific">Nesidiocoris tenuis</name>
    <dbReference type="NCBI Taxonomy" id="355587"/>
    <lineage>
        <taxon>Eukaryota</taxon>
        <taxon>Metazoa</taxon>
        <taxon>Ecdysozoa</taxon>
        <taxon>Arthropoda</taxon>
        <taxon>Hexapoda</taxon>
        <taxon>Insecta</taxon>
        <taxon>Pterygota</taxon>
        <taxon>Neoptera</taxon>
        <taxon>Paraneoptera</taxon>
        <taxon>Hemiptera</taxon>
        <taxon>Heteroptera</taxon>
        <taxon>Panheteroptera</taxon>
        <taxon>Cimicomorpha</taxon>
        <taxon>Miridae</taxon>
        <taxon>Dicyphina</taxon>
        <taxon>Nesidiocoris</taxon>
    </lineage>
</organism>
<evidence type="ECO:0000313" key="2">
    <source>
        <dbReference type="Proteomes" id="UP000479000"/>
    </source>
</evidence>
<dbReference type="AlphaFoldDB" id="A0A6H5HBK5"/>
<evidence type="ECO:0000313" key="1">
    <source>
        <dbReference type="EMBL" id="CAB0013846.1"/>
    </source>
</evidence>
<accession>A0A6H5HBK5</accession>
<sequence>MAFQTTIPWFSCCNSHYRMNRTCTPSIGSWSCSSGRHNRKRTISRRRHDAFAEMESFSRQRLLDQVVIYYAEIEIGSSSWPTSFAHIAS</sequence>
<keyword evidence="2" id="KW-1185">Reference proteome</keyword>
<reference evidence="1 2" key="1">
    <citation type="submission" date="2020-02" db="EMBL/GenBank/DDBJ databases">
        <authorList>
            <person name="Ferguson B K."/>
        </authorList>
    </citation>
    <scope>NUCLEOTIDE SEQUENCE [LARGE SCALE GENOMIC DNA]</scope>
</reference>
<name>A0A6H5HBK5_9HEMI</name>
<dbReference type="Proteomes" id="UP000479000">
    <property type="component" value="Unassembled WGS sequence"/>
</dbReference>
<gene>
    <name evidence="1" type="ORF">NTEN_LOCUS18397</name>
</gene>
<dbReference type="EMBL" id="CADCXU010027026">
    <property type="protein sequence ID" value="CAB0013846.1"/>
    <property type="molecule type" value="Genomic_DNA"/>
</dbReference>